<keyword evidence="1" id="KW-0456">Lyase</keyword>
<dbReference type="Gene3D" id="3.20.20.140">
    <property type="entry name" value="Metal-dependent hydrolases"/>
    <property type="match status" value="1"/>
</dbReference>
<dbReference type="GO" id="GO:0016787">
    <property type="term" value="F:hydrolase activity"/>
    <property type="evidence" value="ECO:0007669"/>
    <property type="project" value="InterPro"/>
</dbReference>
<dbReference type="KEGG" id="alam:RT761_01911"/>
<dbReference type="GO" id="GO:0016831">
    <property type="term" value="F:carboxy-lyase activity"/>
    <property type="evidence" value="ECO:0007669"/>
    <property type="project" value="InterPro"/>
</dbReference>
<keyword evidence="4" id="KW-1185">Reference proteome</keyword>
<accession>A0A7T1AMK1</accession>
<dbReference type="RefSeq" id="WP_218111184.1">
    <property type="nucleotide sequence ID" value="NZ_CP065383.1"/>
</dbReference>
<evidence type="ECO:0000259" key="2">
    <source>
        <dbReference type="Pfam" id="PF04909"/>
    </source>
</evidence>
<dbReference type="EMBL" id="CP065383">
    <property type="protein sequence ID" value="QPM68689.1"/>
    <property type="molecule type" value="Genomic_DNA"/>
</dbReference>
<dbReference type="AlphaFoldDB" id="A0A7T1AMK1"/>
<dbReference type="InterPro" id="IPR006680">
    <property type="entry name" value="Amidohydro-rel"/>
</dbReference>
<reference evidence="3 4" key="1">
    <citation type="journal article" date="2021" name="Nat. Commun.">
        <title>Isolation of a member of the candidate phylum Atribacteria reveals a unique cell membrane structure.</title>
        <authorList>
            <person name="Taiki K."/>
            <person name="Nobu M.K."/>
            <person name="Kusada H."/>
            <person name="Meng X.-Y."/>
            <person name="Hosoki N."/>
            <person name="Uematsu K."/>
            <person name="Yoshioka H."/>
            <person name="Kamagata Y."/>
            <person name="Tamaki H."/>
        </authorList>
    </citation>
    <scope>NUCLEOTIDE SEQUENCE [LARGE SCALE GENOMIC DNA]</scope>
    <source>
        <strain evidence="3 4">RT761</strain>
    </source>
</reference>
<gene>
    <name evidence="3" type="ORF">RT761_01911</name>
</gene>
<dbReference type="SUPFAM" id="SSF51556">
    <property type="entry name" value="Metallo-dependent hydrolases"/>
    <property type="match status" value="1"/>
</dbReference>
<dbReference type="Pfam" id="PF04909">
    <property type="entry name" value="Amidohydro_2"/>
    <property type="match status" value="1"/>
</dbReference>
<dbReference type="InterPro" id="IPR032465">
    <property type="entry name" value="ACMSD"/>
</dbReference>
<name>A0A7T1AMK1_ATRLM</name>
<organism evidence="3 4">
    <name type="scientific">Atribacter laminatus</name>
    <dbReference type="NCBI Taxonomy" id="2847778"/>
    <lineage>
        <taxon>Bacteria</taxon>
        <taxon>Pseudomonadati</taxon>
        <taxon>Atribacterota</taxon>
        <taxon>Atribacteria</taxon>
        <taxon>Atribacterales</taxon>
        <taxon>Atribacteraceae</taxon>
        <taxon>Atribacter</taxon>
    </lineage>
</organism>
<sequence>MKIDVHGHIGSVNLHPNWTANAKQVSEMTQKSGVDHCFVSSAMSIMYDTCQGNDEVFEAVQNFDNLWGYMVVNPFFPESFRYLDYIGKERKIVGCKIHPDYHGYDLSSSMGRDLVRRVVDHTSLILFHTSCMAGTGFSRIETIGELASKYSQTTFISAHLAGLYQNPLYPYYINYSGLEEAAQMNLPNLLIDTSSFWIYAYPGVMKRIVEIVGVDKLVFGTDIPIQSDMQIRFKIIAIDSLELPQADKDKIYAGNIQKAVQRLKEII</sequence>
<protein>
    <recommendedName>
        <fullName evidence="2">Amidohydrolase-related domain-containing protein</fullName>
    </recommendedName>
</protein>
<evidence type="ECO:0000313" key="4">
    <source>
        <dbReference type="Proteomes" id="UP000594463"/>
    </source>
</evidence>
<proteinExistence type="predicted"/>
<feature type="domain" description="Amidohydrolase-related" evidence="2">
    <location>
        <begin position="56"/>
        <end position="258"/>
    </location>
</feature>
<dbReference type="InterPro" id="IPR032466">
    <property type="entry name" value="Metal_Hydrolase"/>
</dbReference>
<dbReference type="PANTHER" id="PTHR21240">
    <property type="entry name" value="2-AMINO-3-CARBOXYLMUCONATE-6-SEMIALDEHYDE DECARBOXYLASE"/>
    <property type="match status" value="1"/>
</dbReference>
<evidence type="ECO:0000256" key="1">
    <source>
        <dbReference type="ARBA" id="ARBA00023239"/>
    </source>
</evidence>
<evidence type="ECO:0000313" key="3">
    <source>
        <dbReference type="EMBL" id="QPM68689.1"/>
    </source>
</evidence>
<dbReference type="Proteomes" id="UP000594463">
    <property type="component" value="Chromosome"/>
</dbReference>